<dbReference type="EMBL" id="RQZF01000002">
    <property type="protein sequence ID" value="RRC95916.1"/>
    <property type="molecule type" value="Genomic_DNA"/>
</dbReference>
<protein>
    <recommendedName>
        <fullName evidence="2">YdbS-like PH domain-containing protein</fullName>
    </recommendedName>
</protein>
<accession>A0A3P1SFZ0</accession>
<keyword evidence="1" id="KW-0472">Membrane</keyword>
<comment type="caution">
    <text evidence="3">The sequence shown here is derived from an EMBL/GenBank/DDBJ whole genome shotgun (WGS) entry which is preliminary data.</text>
</comment>
<keyword evidence="1" id="KW-1133">Transmembrane helix</keyword>
<dbReference type="RefSeq" id="WP_124868629.1">
    <property type="nucleotide sequence ID" value="NZ_RQZF01000002.1"/>
</dbReference>
<evidence type="ECO:0000313" key="4">
    <source>
        <dbReference type="Proteomes" id="UP000280444"/>
    </source>
</evidence>
<dbReference type="AlphaFoldDB" id="A0A3P1SFZ0"/>
<evidence type="ECO:0000313" key="3">
    <source>
        <dbReference type="EMBL" id="RRC95916.1"/>
    </source>
</evidence>
<dbReference type="PANTHER" id="PTHR34473">
    <property type="entry name" value="UPF0699 TRANSMEMBRANE PROTEIN YDBS"/>
    <property type="match status" value="1"/>
</dbReference>
<organism evidence="3 4">
    <name type="scientific">Schaalia canis</name>
    <dbReference type="NCBI Taxonomy" id="100469"/>
    <lineage>
        <taxon>Bacteria</taxon>
        <taxon>Bacillati</taxon>
        <taxon>Actinomycetota</taxon>
        <taxon>Actinomycetes</taxon>
        <taxon>Actinomycetales</taxon>
        <taxon>Actinomycetaceae</taxon>
        <taxon>Schaalia</taxon>
    </lineage>
</organism>
<dbReference type="OrthoDB" id="7364633at2"/>
<gene>
    <name evidence="3" type="ORF">EII11_03430</name>
</gene>
<feature type="transmembrane region" description="Helical" evidence="1">
    <location>
        <begin position="49"/>
        <end position="67"/>
    </location>
</feature>
<dbReference type="Proteomes" id="UP000280444">
    <property type="component" value="Unassembled WGS sequence"/>
</dbReference>
<dbReference type="PANTHER" id="PTHR34473:SF3">
    <property type="entry name" value="TRANSMEMBRANE PROTEIN-RELATED"/>
    <property type="match status" value="1"/>
</dbReference>
<dbReference type="InterPro" id="IPR005182">
    <property type="entry name" value="YdbS-like_PH"/>
</dbReference>
<proteinExistence type="predicted"/>
<sequence length="160" mass="17716">MTNPTLPDGVNFHPISESLITVRRLGSLIGNLPFIVATALLGYFVHWAFYIGTAFFLILFAWSMWLIPRQVRNIKYAESDDEFIIRRGVMFRSLTAVPYGRIQYVDVNEGPIARHYGIATITLHTASAETAGSLDGLPAAEANRLRDLLAHRGSAELAGL</sequence>
<evidence type="ECO:0000256" key="1">
    <source>
        <dbReference type="SAM" id="Phobius"/>
    </source>
</evidence>
<keyword evidence="1" id="KW-0812">Transmembrane</keyword>
<keyword evidence="4" id="KW-1185">Reference proteome</keyword>
<reference evidence="3 4" key="1">
    <citation type="submission" date="2018-11" db="EMBL/GenBank/DDBJ databases">
        <title>Genomes From Bacteria Associated with the Canine Oral Cavity: a Test Case for Automated Genome-Based Taxonomic Assignment.</title>
        <authorList>
            <person name="Coil D.A."/>
            <person name="Jospin G."/>
            <person name="Darling A.E."/>
            <person name="Wallis C."/>
            <person name="Davis I.J."/>
            <person name="Harris S."/>
            <person name="Eisen J.A."/>
            <person name="Holcombe L.J."/>
            <person name="O'Flynn C."/>
        </authorList>
    </citation>
    <scope>NUCLEOTIDE SEQUENCE [LARGE SCALE GENOMIC DNA]</scope>
    <source>
        <strain evidence="3 4">OH770</strain>
    </source>
</reference>
<name>A0A3P1SFZ0_9ACTO</name>
<dbReference type="Pfam" id="PF03703">
    <property type="entry name" value="bPH_2"/>
    <property type="match status" value="1"/>
</dbReference>
<evidence type="ECO:0000259" key="2">
    <source>
        <dbReference type="Pfam" id="PF03703"/>
    </source>
</evidence>
<feature type="domain" description="YdbS-like PH" evidence="2">
    <location>
        <begin position="71"/>
        <end position="149"/>
    </location>
</feature>